<organism evidence="4 5">
    <name type="scientific">Aureobasidium namibiae CBS 147.97</name>
    <dbReference type="NCBI Taxonomy" id="1043004"/>
    <lineage>
        <taxon>Eukaryota</taxon>
        <taxon>Fungi</taxon>
        <taxon>Dikarya</taxon>
        <taxon>Ascomycota</taxon>
        <taxon>Pezizomycotina</taxon>
        <taxon>Dothideomycetes</taxon>
        <taxon>Dothideomycetidae</taxon>
        <taxon>Dothideales</taxon>
        <taxon>Saccotheciaceae</taxon>
        <taxon>Aureobasidium</taxon>
    </lineage>
</organism>
<feature type="chain" id="PRO_5001702496" description="Apple domain-containing protein" evidence="3">
    <location>
        <begin position="19"/>
        <end position="597"/>
    </location>
</feature>
<feature type="transmembrane region" description="Helical" evidence="2">
    <location>
        <begin position="574"/>
        <end position="596"/>
    </location>
</feature>
<keyword evidence="2" id="KW-0812">Transmembrane</keyword>
<proteinExistence type="predicted"/>
<evidence type="ECO:0000256" key="3">
    <source>
        <dbReference type="SAM" id="SignalP"/>
    </source>
</evidence>
<keyword evidence="3" id="KW-0732">Signal</keyword>
<feature type="region of interest" description="Disordered" evidence="1">
    <location>
        <begin position="164"/>
        <end position="186"/>
    </location>
</feature>
<name>A0A074WIN6_9PEZI</name>
<sequence>MKNTFVTMAVALMGTVSAQYPNSTTTSGNGTTISSSSRSVDLTSTTIGSASGSVTRTSGSGSSSASSATSTATPSLTTVDGVTFSLEINITYSGITFELDLDFAKRAGQTLDDCLAGCASNSSCVGTAFDSSDDSCTYYSQIDKNSRTDAPGVTFATVVGARGNNGTTSSSTRNSTASSTGSSATATPTGLEDFICSKLDGSVITNSLDVAFTIQCNTGIIGTALTIDASRKRQATVIPASLSNCVDICSTEDACVATTYNDATNQCAYYSTFDLIFAEGIDAALRLENNGAPVVTTTITSTETKTIQIEGGSTVQTGLVTSTLVQTVCPTCAVTSMPAGNGGSYSTATVYSTTVVTISSCAPTVTNCPLRAGQNAAVITTVVPVAQTVYLCPYPTNTATLTALYGAVTEKDVVTSTVYSCPAGSTITVSGTQMVPAQPTTITEYYTTHITQSSGGAPPVMTGPNASKTVVYVQQQVSVGQTSTYTQYIVVSTGTPQQTKTATITQACDGIHCPTNTGNGNPVTTTYKITINTVIPQQSAPAQCNGEHCPASSGMTTSAYATATPSKPMAFTGAASVISVQGGLVAVAAAVFSIFLF</sequence>
<accession>A0A074WIN6</accession>
<dbReference type="GeneID" id="25410622"/>
<dbReference type="EMBL" id="KL584710">
    <property type="protein sequence ID" value="KEQ72995.1"/>
    <property type="molecule type" value="Genomic_DNA"/>
</dbReference>
<dbReference type="OrthoDB" id="3923593at2759"/>
<dbReference type="Proteomes" id="UP000027730">
    <property type="component" value="Unassembled WGS sequence"/>
</dbReference>
<keyword evidence="2" id="KW-1133">Transmembrane helix</keyword>
<evidence type="ECO:0000256" key="1">
    <source>
        <dbReference type="SAM" id="MobiDB-lite"/>
    </source>
</evidence>
<dbReference type="Gene3D" id="3.50.4.10">
    <property type="entry name" value="Hepatocyte Growth Factor"/>
    <property type="match status" value="1"/>
</dbReference>
<keyword evidence="5" id="KW-1185">Reference proteome</keyword>
<evidence type="ECO:0000256" key="2">
    <source>
        <dbReference type="SAM" id="Phobius"/>
    </source>
</evidence>
<gene>
    <name evidence="4" type="ORF">M436DRAFT_46990</name>
</gene>
<feature type="signal peptide" evidence="3">
    <location>
        <begin position="1"/>
        <end position="18"/>
    </location>
</feature>
<keyword evidence="2" id="KW-0472">Membrane</keyword>
<evidence type="ECO:0000313" key="5">
    <source>
        <dbReference type="Proteomes" id="UP000027730"/>
    </source>
</evidence>
<feature type="region of interest" description="Disordered" evidence="1">
    <location>
        <begin position="47"/>
        <end position="74"/>
    </location>
</feature>
<protein>
    <recommendedName>
        <fullName evidence="6">Apple domain-containing protein</fullName>
    </recommendedName>
</protein>
<dbReference type="AlphaFoldDB" id="A0A074WIN6"/>
<reference evidence="4 5" key="1">
    <citation type="journal article" date="2014" name="BMC Genomics">
        <title>Genome sequencing of four Aureobasidium pullulans varieties: biotechnological potential, stress tolerance, and description of new species.</title>
        <authorList>
            <person name="Gostin Ar C."/>
            <person name="Ohm R.A."/>
            <person name="Kogej T."/>
            <person name="Sonjak S."/>
            <person name="Turk M."/>
            <person name="Zajc J."/>
            <person name="Zalar P."/>
            <person name="Grube M."/>
            <person name="Sun H."/>
            <person name="Han J."/>
            <person name="Sharma A."/>
            <person name="Chiniquy J."/>
            <person name="Ngan C.Y."/>
            <person name="Lipzen A."/>
            <person name="Barry K."/>
            <person name="Grigoriev I.V."/>
            <person name="Gunde-Cimerman N."/>
        </authorList>
    </citation>
    <scope>NUCLEOTIDE SEQUENCE [LARGE SCALE GENOMIC DNA]</scope>
    <source>
        <strain evidence="4 5">CBS 147.97</strain>
    </source>
</reference>
<dbReference type="STRING" id="1043004.A0A074WIN6"/>
<evidence type="ECO:0000313" key="4">
    <source>
        <dbReference type="EMBL" id="KEQ72995.1"/>
    </source>
</evidence>
<dbReference type="HOGENOM" id="CLU_436750_0_0_1"/>
<evidence type="ECO:0008006" key="6">
    <source>
        <dbReference type="Google" id="ProtNLM"/>
    </source>
</evidence>
<dbReference type="RefSeq" id="XP_013426950.1">
    <property type="nucleotide sequence ID" value="XM_013571496.1"/>
</dbReference>